<evidence type="ECO:0000313" key="2">
    <source>
        <dbReference type="EMBL" id="SNS19374.1"/>
    </source>
</evidence>
<dbReference type="Proteomes" id="UP000198415">
    <property type="component" value="Unassembled WGS sequence"/>
</dbReference>
<keyword evidence="3" id="KW-1185">Reference proteome</keyword>
<gene>
    <name evidence="2" type="ORF">SAMN06264365_111180</name>
</gene>
<sequence length="241" mass="25229">MGDGHGVEKRFVPPRSRHFPPLRFSPVHRLSPVNPTPPRRLSSPPGSSRASSSARRSSPTPGPTTTSRSTPRSTARRSRSNCARTTKRVTRPSATRVSGTADVVPEAEWHGPTSGPAPLLGPSRSPVVTDFRQAHRSGAATARCLAATSRQAGCSMALCLLADSRMACLTGFPELRGRMRSGEQFGTRRQPGAGSFSGQGGPIPPAGPASVRCLSGRGGGEPHPQCGCHYRALAAAVLIGQ</sequence>
<accession>A0A239CIT3</accession>
<evidence type="ECO:0000313" key="3">
    <source>
        <dbReference type="Proteomes" id="UP000198415"/>
    </source>
</evidence>
<protein>
    <submittedName>
        <fullName evidence="2">Uncharacterized protein</fullName>
    </submittedName>
</protein>
<dbReference type="EMBL" id="FZNR01000011">
    <property type="protein sequence ID" value="SNS19374.1"/>
    <property type="molecule type" value="Genomic_DNA"/>
</dbReference>
<feature type="region of interest" description="Disordered" evidence="1">
    <location>
        <begin position="1"/>
        <end position="125"/>
    </location>
</feature>
<proteinExistence type="predicted"/>
<feature type="compositionally biased region" description="Basic and acidic residues" evidence="1">
    <location>
        <begin position="1"/>
        <end position="11"/>
    </location>
</feature>
<dbReference type="AlphaFoldDB" id="A0A239CIT3"/>
<reference evidence="2 3" key="1">
    <citation type="submission" date="2017-06" db="EMBL/GenBank/DDBJ databases">
        <authorList>
            <person name="Kim H.J."/>
            <person name="Triplett B.A."/>
        </authorList>
    </citation>
    <scope>NUCLEOTIDE SEQUENCE [LARGE SCALE GENOMIC DNA]</scope>
    <source>
        <strain evidence="2 3">DSM 43151</strain>
    </source>
</reference>
<name>A0A239CIT3_9ACTN</name>
<evidence type="ECO:0000256" key="1">
    <source>
        <dbReference type="SAM" id="MobiDB-lite"/>
    </source>
</evidence>
<feature type="compositionally biased region" description="Low complexity" evidence="1">
    <location>
        <begin position="39"/>
        <end position="73"/>
    </location>
</feature>
<organism evidence="2 3">
    <name type="scientific">Actinoplanes regularis</name>
    <dbReference type="NCBI Taxonomy" id="52697"/>
    <lineage>
        <taxon>Bacteria</taxon>
        <taxon>Bacillati</taxon>
        <taxon>Actinomycetota</taxon>
        <taxon>Actinomycetes</taxon>
        <taxon>Micromonosporales</taxon>
        <taxon>Micromonosporaceae</taxon>
        <taxon>Actinoplanes</taxon>
    </lineage>
</organism>
<feature type="compositionally biased region" description="Basic residues" evidence="1">
    <location>
        <begin position="74"/>
        <end position="90"/>
    </location>
</feature>